<dbReference type="PANTHER" id="PTHR19328:SF13">
    <property type="entry name" value="HIPL1 PROTEIN"/>
    <property type="match status" value="1"/>
</dbReference>
<dbReference type="Proteomes" id="UP000199417">
    <property type="component" value="Unassembled WGS sequence"/>
</dbReference>
<reference evidence="3 4" key="1">
    <citation type="submission" date="2016-10" db="EMBL/GenBank/DDBJ databases">
        <authorList>
            <person name="de Groot N.N."/>
        </authorList>
    </citation>
    <scope>NUCLEOTIDE SEQUENCE [LARGE SCALE GENOMIC DNA]</scope>
    <source>
        <strain evidence="3 4">JCM 11308</strain>
    </source>
</reference>
<proteinExistence type="predicted"/>
<dbReference type="Gene3D" id="2.120.10.30">
    <property type="entry name" value="TolB, C-terminal domain"/>
    <property type="match status" value="1"/>
</dbReference>
<accession>A0A1G6R8Y3</accession>
<protein>
    <submittedName>
        <fullName evidence="3">Glucose/arabinose dehydrogenase, beta-propeller fold</fullName>
    </submittedName>
</protein>
<evidence type="ECO:0000313" key="4">
    <source>
        <dbReference type="Proteomes" id="UP000199417"/>
    </source>
</evidence>
<organism evidence="3 4">
    <name type="scientific">Rhodococcus tukisamuensis</name>
    <dbReference type="NCBI Taxonomy" id="168276"/>
    <lineage>
        <taxon>Bacteria</taxon>
        <taxon>Bacillati</taxon>
        <taxon>Actinomycetota</taxon>
        <taxon>Actinomycetes</taxon>
        <taxon>Mycobacteriales</taxon>
        <taxon>Nocardiaceae</taxon>
        <taxon>Rhodococcus</taxon>
    </lineage>
</organism>
<dbReference type="SUPFAM" id="SSF50952">
    <property type="entry name" value="Soluble quinoprotein glucose dehydrogenase"/>
    <property type="match status" value="1"/>
</dbReference>
<keyword evidence="4" id="KW-1185">Reference proteome</keyword>
<dbReference type="InterPro" id="IPR012938">
    <property type="entry name" value="Glc/Sorbosone_DH"/>
</dbReference>
<dbReference type="InterPro" id="IPR011041">
    <property type="entry name" value="Quinoprot_gluc/sorb_DH_b-prop"/>
</dbReference>
<gene>
    <name evidence="3" type="ORF">SAMN05444580_102381</name>
</gene>
<name>A0A1G6R8Y3_9NOCA</name>
<evidence type="ECO:0000259" key="2">
    <source>
        <dbReference type="Pfam" id="PF07995"/>
    </source>
</evidence>
<dbReference type="STRING" id="168276.SAMN05444580_102381"/>
<keyword evidence="1" id="KW-0732">Signal</keyword>
<evidence type="ECO:0000256" key="1">
    <source>
        <dbReference type="SAM" id="SignalP"/>
    </source>
</evidence>
<dbReference type="AlphaFoldDB" id="A0A1G6R8Y3"/>
<dbReference type="Pfam" id="PF07995">
    <property type="entry name" value="GSDH"/>
    <property type="match status" value="1"/>
</dbReference>
<dbReference type="EMBL" id="FNAB01000002">
    <property type="protein sequence ID" value="SDD00998.1"/>
    <property type="molecule type" value="Genomic_DNA"/>
</dbReference>
<dbReference type="PROSITE" id="PS51257">
    <property type="entry name" value="PROKAR_LIPOPROTEIN"/>
    <property type="match status" value="1"/>
</dbReference>
<evidence type="ECO:0000313" key="3">
    <source>
        <dbReference type="EMBL" id="SDD00998.1"/>
    </source>
</evidence>
<feature type="signal peptide" evidence="1">
    <location>
        <begin position="1"/>
        <end position="22"/>
    </location>
</feature>
<feature type="domain" description="Glucose/Sorbosone dehydrogenase" evidence="2">
    <location>
        <begin position="58"/>
        <end position="350"/>
    </location>
</feature>
<dbReference type="InterPro" id="IPR011042">
    <property type="entry name" value="6-blade_b-propeller_TolB-like"/>
</dbReference>
<dbReference type="RefSeq" id="WP_245709173.1">
    <property type="nucleotide sequence ID" value="NZ_FNAB01000002.1"/>
</dbReference>
<sequence length="368" mass="38709">MTGVRVLVVLVLLLGLTGCVSGNPGTTGGATSAQATNAEAPAQDSQAPTVVDTIAEGLETPWGLAFLPDTTAIVTERDTRRVLAVRDGRTTVVGTIDPAAPRGEAGLLGVAVSPTFDTDRFVYFYFTTSTDNRVVRTTLHDGGLGALDVILDGIPAGSIHDGGRLAFGPDGYLYVSTGEAGDRDLAQEPDSLGGKILRITTDGRPAPGNPTPTSPVWSLGHRNVQGLAFDDHGTLWASEFGSSRSDELNRIQPGGNYGWPATEGVGGREPYTDPQLTWGVSEASPSGLAYAQGRLWMAALRGQRLWRIDVTTGTAAEPRDFFVGEYGRMRTVAFAPDGRLWVTTSNRDGRGSPGIGDDRILAVTVGGR</sequence>
<feature type="chain" id="PRO_5038331855" evidence="1">
    <location>
        <begin position="23"/>
        <end position="368"/>
    </location>
</feature>
<dbReference type="PANTHER" id="PTHR19328">
    <property type="entry name" value="HEDGEHOG-INTERACTING PROTEIN"/>
    <property type="match status" value="1"/>
</dbReference>